<keyword evidence="1" id="KW-0560">Oxidoreductase</keyword>
<organism evidence="1 2">
    <name type="scientific">Rhizobium leguminosarum</name>
    <dbReference type="NCBI Taxonomy" id="384"/>
    <lineage>
        <taxon>Bacteria</taxon>
        <taxon>Pseudomonadati</taxon>
        <taxon>Pseudomonadota</taxon>
        <taxon>Alphaproteobacteria</taxon>
        <taxon>Hyphomicrobiales</taxon>
        <taxon>Rhizobiaceae</taxon>
        <taxon>Rhizobium/Agrobacterium group</taxon>
        <taxon>Rhizobium</taxon>
    </lineage>
</organism>
<name>A0A6P0DXH4_RHILE</name>
<keyword evidence="1" id="KW-0223">Dioxygenase</keyword>
<evidence type="ECO:0000313" key="2">
    <source>
        <dbReference type="Proteomes" id="UP000471409"/>
    </source>
</evidence>
<dbReference type="AlphaFoldDB" id="A0A6P0DXH4"/>
<evidence type="ECO:0000313" key="1">
    <source>
        <dbReference type="EMBL" id="NEK56066.1"/>
    </source>
</evidence>
<gene>
    <name evidence="1" type="ORF">GUK36_43360</name>
</gene>
<dbReference type="Proteomes" id="UP000471409">
    <property type="component" value="Unassembled WGS sequence"/>
</dbReference>
<feature type="non-terminal residue" evidence="1">
    <location>
        <position position="30"/>
    </location>
</feature>
<sequence length="30" mass="3264">MKRRTLVLGGTAIVASFVAAAAIWPRRHIT</sequence>
<protein>
    <submittedName>
        <fullName evidence="1">Protocatechuate 3,4-dioxygenase</fullName>
    </submittedName>
</protein>
<comment type="caution">
    <text evidence="1">The sequence shown here is derived from an EMBL/GenBank/DDBJ whole genome shotgun (WGS) entry which is preliminary data.</text>
</comment>
<accession>A0A6P0DXH4</accession>
<proteinExistence type="predicted"/>
<dbReference type="EMBL" id="WXXP01001172">
    <property type="protein sequence ID" value="NEK56066.1"/>
    <property type="molecule type" value="Genomic_DNA"/>
</dbReference>
<reference evidence="1 2" key="1">
    <citation type="submission" date="2020-01" db="EMBL/GenBank/DDBJ databases">
        <title>Rhizobium genotypes associated with high levels of biological nitrogen fixation by grain legumes in a temperate-maritime cropping system.</title>
        <authorList>
            <person name="Maluk M."/>
            <person name="Francesc Ferrando Molina F."/>
            <person name="Lopez Del Egido L."/>
            <person name="Lafos M."/>
            <person name="Langarica-Fuentes A."/>
            <person name="Gebre Yohannes G."/>
            <person name="Young M.W."/>
            <person name="Martin P."/>
            <person name="Gantlett R."/>
            <person name="Kenicer G."/>
            <person name="Hawes C."/>
            <person name="Begg G.S."/>
            <person name="Quilliam R.S."/>
            <person name="Squire G.R."/>
            <person name="Poole P.S."/>
            <person name="Young P.W."/>
            <person name="Iannetta P.M."/>
            <person name="James E.K."/>
        </authorList>
    </citation>
    <scope>NUCLEOTIDE SEQUENCE [LARGE SCALE GENOMIC DNA]</scope>
    <source>
        <strain evidence="1 2">JHI944</strain>
    </source>
</reference>
<dbReference type="GO" id="GO:0051213">
    <property type="term" value="F:dioxygenase activity"/>
    <property type="evidence" value="ECO:0007669"/>
    <property type="project" value="UniProtKB-KW"/>
</dbReference>